<comment type="caution">
    <text evidence="2">The sequence shown here is derived from an EMBL/GenBank/DDBJ whole genome shotgun (WGS) entry which is preliminary data.</text>
</comment>
<evidence type="ECO:0000313" key="3">
    <source>
        <dbReference type="Proteomes" id="UP001058974"/>
    </source>
</evidence>
<feature type="region of interest" description="Disordered" evidence="1">
    <location>
        <begin position="105"/>
        <end position="180"/>
    </location>
</feature>
<organism evidence="2 3">
    <name type="scientific">Pisum sativum</name>
    <name type="common">Garden pea</name>
    <name type="synonym">Lathyrus oleraceus</name>
    <dbReference type="NCBI Taxonomy" id="3888"/>
    <lineage>
        <taxon>Eukaryota</taxon>
        <taxon>Viridiplantae</taxon>
        <taxon>Streptophyta</taxon>
        <taxon>Embryophyta</taxon>
        <taxon>Tracheophyta</taxon>
        <taxon>Spermatophyta</taxon>
        <taxon>Magnoliopsida</taxon>
        <taxon>eudicotyledons</taxon>
        <taxon>Gunneridae</taxon>
        <taxon>Pentapetalae</taxon>
        <taxon>rosids</taxon>
        <taxon>fabids</taxon>
        <taxon>Fabales</taxon>
        <taxon>Fabaceae</taxon>
        <taxon>Papilionoideae</taxon>
        <taxon>50 kb inversion clade</taxon>
        <taxon>NPAAA clade</taxon>
        <taxon>Hologalegina</taxon>
        <taxon>IRL clade</taxon>
        <taxon>Fabeae</taxon>
        <taxon>Lathyrus</taxon>
    </lineage>
</organism>
<proteinExistence type="predicted"/>
<accession>A0A9D4WM47</accession>
<evidence type="ECO:0000256" key="1">
    <source>
        <dbReference type="SAM" id="MobiDB-lite"/>
    </source>
</evidence>
<dbReference type="Gramene" id="Psat05G0143500-T1">
    <property type="protein sequence ID" value="KAI5404277.1"/>
    <property type="gene ID" value="KIW84_051435"/>
</dbReference>
<feature type="compositionally biased region" description="Basic and acidic residues" evidence="1">
    <location>
        <begin position="118"/>
        <end position="128"/>
    </location>
</feature>
<feature type="compositionally biased region" description="Polar residues" evidence="1">
    <location>
        <begin position="143"/>
        <end position="153"/>
    </location>
</feature>
<reference evidence="2 3" key="1">
    <citation type="journal article" date="2022" name="Nat. Genet.">
        <title>Improved pea reference genome and pan-genome highlight genomic features and evolutionary characteristics.</title>
        <authorList>
            <person name="Yang T."/>
            <person name="Liu R."/>
            <person name="Luo Y."/>
            <person name="Hu S."/>
            <person name="Wang D."/>
            <person name="Wang C."/>
            <person name="Pandey M.K."/>
            <person name="Ge S."/>
            <person name="Xu Q."/>
            <person name="Li N."/>
            <person name="Li G."/>
            <person name="Huang Y."/>
            <person name="Saxena R.K."/>
            <person name="Ji Y."/>
            <person name="Li M."/>
            <person name="Yan X."/>
            <person name="He Y."/>
            <person name="Liu Y."/>
            <person name="Wang X."/>
            <person name="Xiang C."/>
            <person name="Varshney R.K."/>
            <person name="Ding H."/>
            <person name="Gao S."/>
            <person name="Zong X."/>
        </authorList>
    </citation>
    <scope>NUCLEOTIDE SEQUENCE [LARGE SCALE GENOMIC DNA]</scope>
    <source>
        <strain evidence="2 3">cv. Zhongwan 6</strain>
    </source>
</reference>
<evidence type="ECO:0000313" key="2">
    <source>
        <dbReference type="EMBL" id="KAI5404277.1"/>
    </source>
</evidence>
<feature type="compositionally biased region" description="Basic and acidic residues" evidence="1">
    <location>
        <begin position="171"/>
        <end position="180"/>
    </location>
</feature>
<dbReference type="Proteomes" id="UP001058974">
    <property type="component" value="Chromosome 5"/>
</dbReference>
<keyword evidence="3" id="KW-1185">Reference proteome</keyword>
<gene>
    <name evidence="2" type="ORF">KIW84_051435</name>
</gene>
<feature type="region of interest" description="Disordered" evidence="1">
    <location>
        <begin position="1"/>
        <end position="20"/>
    </location>
</feature>
<dbReference type="AlphaFoldDB" id="A0A9D4WM47"/>
<protein>
    <submittedName>
        <fullName evidence="2">Uncharacterized protein</fullName>
    </submittedName>
</protein>
<sequence length="180" mass="20564">MDPITGITSKPFIHPNEVQPDGKLKPLTQAEEVINWKLENIISQNDILNFFDKKVDKIAEKIDETNEYLKAKYIPRAYKPKSARTTITSTSKTKRKVACFSASFSDSRDIPDTPPPKLRKEEQIHDKGFQFMEITRSYESPRKNYSLTESSAQKGDESSSDGNNNSYQETYADKTPRSFS</sequence>
<name>A0A9D4WM47_PEA</name>
<dbReference type="EMBL" id="JAMSHJ010000005">
    <property type="protein sequence ID" value="KAI5404277.1"/>
    <property type="molecule type" value="Genomic_DNA"/>
</dbReference>